<evidence type="ECO:0000256" key="1">
    <source>
        <dbReference type="SAM" id="MobiDB-lite"/>
    </source>
</evidence>
<keyword evidence="3" id="KW-1185">Reference proteome</keyword>
<feature type="region of interest" description="Disordered" evidence="1">
    <location>
        <begin position="46"/>
        <end position="353"/>
    </location>
</feature>
<proteinExistence type="predicted"/>
<organism evidence="2 3">
    <name type="scientific">Galerina marginata (strain CBS 339.88)</name>
    <dbReference type="NCBI Taxonomy" id="685588"/>
    <lineage>
        <taxon>Eukaryota</taxon>
        <taxon>Fungi</taxon>
        <taxon>Dikarya</taxon>
        <taxon>Basidiomycota</taxon>
        <taxon>Agaricomycotina</taxon>
        <taxon>Agaricomycetes</taxon>
        <taxon>Agaricomycetidae</taxon>
        <taxon>Agaricales</taxon>
        <taxon>Agaricineae</taxon>
        <taxon>Strophariaceae</taxon>
        <taxon>Galerina</taxon>
    </lineage>
</organism>
<evidence type="ECO:0000313" key="3">
    <source>
        <dbReference type="Proteomes" id="UP000027222"/>
    </source>
</evidence>
<name>A0A067T6B9_GALM3</name>
<accession>A0A067T6B9</accession>
<gene>
    <name evidence="2" type="ORF">GALMADRAFT_141570</name>
</gene>
<feature type="compositionally biased region" description="Low complexity" evidence="1">
    <location>
        <begin position="55"/>
        <end position="69"/>
    </location>
</feature>
<protein>
    <submittedName>
        <fullName evidence="2">Uncharacterized protein</fullName>
    </submittedName>
</protein>
<feature type="compositionally biased region" description="Basic residues" evidence="1">
    <location>
        <begin position="276"/>
        <end position="288"/>
    </location>
</feature>
<feature type="compositionally biased region" description="Pro residues" evidence="1">
    <location>
        <begin position="203"/>
        <end position="219"/>
    </location>
</feature>
<feature type="compositionally biased region" description="Pro residues" evidence="1">
    <location>
        <begin position="290"/>
        <end position="301"/>
    </location>
</feature>
<feature type="compositionally biased region" description="Basic and acidic residues" evidence="1">
    <location>
        <begin position="335"/>
        <end position="353"/>
    </location>
</feature>
<feature type="compositionally biased region" description="Low complexity" evidence="1">
    <location>
        <begin position="76"/>
        <end position="93"/>
    </location>
</feature>
<reference evidence="3" key="1">
    <citation type="journal article" date="2014" name="Proc. Natl. Acad. Sci. U.S.A.">
        <title>Extensive sampling of basidiomycete genomes demonstrates inadequacy of the white-rot/brown-rot paradigm for wood decay fungi.</title>
        <authorList>
            <person name="Riley R."/>
            <person name="Salamov A.A."/>
            <person name="Brown D.W."/>
            <person name="Nagy L.G."/>
            <person name="Floudas D."/>
            <person name="Held B.W."/>
            <person name="Levasseur A."/>
            <person name="Lombard V."/>
            <person name="Morin E."/>
            <person name="Otillar R."/>
            <person name="Lindquist E.A."/>
            <person name="Sun H."/>
            <person name="LaButti K.M."/>
            <person name="Schmutz J."/>
            <person name="Jabbour D."/>
            <person name="Luo H."/>
            <person name="Baker S.E."/>
            <person name="Pisabarro A.G."/>
            <person name="Walton J.D."/>
            <person name="Blanchette R.A."/>
            <person name="Henrissat B."/>
            <person name="Martin F."/>
            <person name="Cullen D."/>
            <person name="Hibbett D.S."/>
            <person name="Grigoriev I.V."/>
        </authorList>
    </citation>
    <scope>NUCLEOTIDE SEQUENCE [LARGE SCALE GENOMIC DNA]</scope>
    <source>
        <strain evidence="3">CBS 339.88</strain>
    </source>
</reference>
<dbReference type="HOGENOM" id="CLU_785372_0_0_1"/>
<feature type="compositionally biased region" description="Basic residues" evidence="1">
    <location>
        <begin position="168"/>
        <end position="182"/>
    </location>
</feature>
<sequence>MPRLPTEATRLYLGHEIIASYSLRGGPARQTWRTRLCWHLPPSFLPPPHPPPSPRSVSRPLPIPTTLRLAPRRRAPTATATAATSTRETTTAAHNRPTTSPRPQRPLGRRPSSSTSIREPSRGRSRPPSTVCETPRAACHVIASASGKASPHPVSRPSLPTTSPVNRCRPRRRFASRTRPTPRHVTVDTAVDKTREPRAWPSPTQPTQPRPIALEPPPAHLIASRSPPAHATSPLHTPPTNPHICDHPRSPREPERSNTPPPSATSQHTPAQHDPHPRRRQPAPRHHPTQQPPHPRSPATPPSYGHLQAHPSLCDAQSPPCASKNDAAGLNDDGDTARTRTPSRERGNEERGP</sequence>
<evidence type="ECO:0000313" key="2">
    <source>
        <dbReference type="EMBL" id="KDR74543.1"/>
    </source>
</evidence>
<dbReference type="EMBL" id="KL142383">
    <property type="protein sequence ID" value="KDR74543.1"/>
    <property type="molecule type" value="Genomic_DNA"/>
</dbReference>
<dbReference type="AlphaFoldDB" id="A0A067T6B9"/>
<feature type="compositionally biased region" description="Basic and acidic residues" evidence="1">
    <location>
        <begin position="244"/>
        <end position="256"/>
    </location>
</feature>
<dbReference type="Proteomes" id="UP000027222">
    <property type="component" value="Unassembled WGS sequence"/>
</dbReference>